<reference evidence="1" key="2">
    <citation type="submission" date="2015-06" db="UniProtKB">
        <authorList>
            <consortium name="EnsemblMetazoa"/>
        </authorList>
    </citation>
    <scope>IDENTIFICATION</scope>
</reference>
<dbReference type="Proteomes" id="UP000015104">
    <property type="component" value="Unassembled WGS sequence"/>
</dbReference>
<dbReference type="HOGENOM" id="CLU_3406744_0_0_1"/>
<organism evidence="1 2">
    <name type="scientific">Tetranychus urticae</name>
    <name type="common">Two-spotted spider mite</name>
    <dbReference type="NCBI Taxonomy" id="32264"/>
    <lineage>
        <taxon>Eukaryota</taxon>
        <taxon>Metazoa</taxon>
        <taxon>Ecdysozoa</taxon>
        <taxon>Arthropoda</taxon>
        <taxon>Chelicerata</taxon>
        <taxon>Arachnida</taxon>
        <taxon>Acari</taxon>
        <taxon>Acariformes</taxon>
        <taxon>Trombidiformes</taxon>
        <taxon>Prostigmata</taxon>
        <taxon>Eleutherengona</taxon>
        <taxon>Raphignathae</taxon>
        <taxon>Tetranychoidea</taxon>
        <taxon>Tetranychidae</taxon>
        <taxon>Tetranychus</taxon>
    </lineage>
</organism>
<proteinExistence type="predicted"/>
<dbReference type="EnsemblMetazoa" id="tetur01g04680.1">
    <property type="protein sequence ID" value="tetur01g04680.1"/>
    <property type="gene ID" value="tetur01g04680"/>
</dbReference>
<evidence type="ECO:0000313" key="2">
    <source>
        <dbReference type="Proteomes" id="UP000015104"/>
    </source>
</evidence>
<dbReference type="EMBL" id="CAEY01000442">
    <property type="status" value="NOT_ANNOTATED_CDS"/>
    <property type="molecule type" value="Genomic_DNA"/>
</dbReference>
<protein>
    <submittedName>
        <fullName evidence="1">Uncharacterized protein</fullName>
    </submittedName>
</protein>
<reference evidence="2" key="1">
    <citation type="submission" date="2011-08" db="EMBL/GenBank/DDBJ databases">
        <authorList>
            <person name="Rombauts S."/>
        </authorList>
    </citation>
    <scope>NUCLEOTIDE SEQUENCE</scope>
    <source>
        <strain evidence="2">London</strain>
    </source>
</reference>
<evidence type="ECO:0000313" key="1">
    <source>
        <dbReference type="EnsemblMetazoa" id="tetur01g04680.1"/>
    </source>
</evidence>
<sequence>MFKHSLLKLLKEAAAIMKARWHFLFEFIQI</sequence>
<keyword evidence="2" id="KW-1185">Reference proteome</keyword>
<name>T1JQW1_TETUR</name>
<dbReference type="AlphaFoldDB" id="T1JQW1"/>
<accession>T1JQW1</accession>